<organism evidence="1 2">
    <name type="scientific">Capnocytophaga cynodegmi</name>
    <dbReference type="NCBI Taxonomy" id="28189"/>
    <lineage>
        <taxon>Bacteria</taxon>
        <taxon>Pseudomonadati</taxon>
        <taxon>Bacteroidota</taxon>
        <taxon>Flavobacteriia</taxon>
        <taxon>Flavobacteriales</taxon>
        <taxon>Flavobacteriaceae</taxon>
        <taxon>Capnocytophaga</taxon>
    </lineage>
</organism>
<evidence type="ECO:0000313" key="1">
    <source>
        <dbReference type="EMBL" id="CEN37080.1"/>
    </source>
</evidence>
<sequence>MRFYISLALTFLFSCQKENLTKEQHQNQEITLVYMIADNDLAPYALKDINEMEKAFTPNGKDKWLVYIDTYASVGLPQHPVLLEITPDSSDEIKSKIIYSYPEQNSADKHIFQNVLKDAFSVYQGVNRPKGLILWSHGNTWLPSDYYIENNRKTAKNSTTPFFKSFGKDNVPTDSAMEIAELAESLQPYHFDYILFDACFMASVEVLYELRYSADFFIASPAEILAEGFPYERIVPQLNSLELEKVVETYYEHYASQRGAYQSATNAD</sequence>
<dbReference type="PANTHER" id="PTHR37835">
    <property type="entry name" value="ALPHA-CLOSTRIPAIN"/>
    <property type="match status" value="1"/>
</dbReference>
<dbReference type="InterPro" id="IPR005077">
    <property type="entry name" value="Peptidase_C11"/>
</dbReference>
<proteinExistence type="predicted"/>
<dbReference type="RefSeq" id="WP_018280206.1">
    <property type="nucleotide sequence ID" value="NZ_CDOF01000046.1"/>
</dbReference>
<reference evidence="1 2" key="1">
    <citation type="submission" date="2015-01" db="EMBL/GenBank/DDBJ databases">
        <authorList>
            <person name="MANFREDI Pablo"/>
        </authorList>
    </citation>
    <scope>NUCLEOTIDE SEQUENCE [LARGE SCALE GENOMIC DNA]</scope>
    <source>
        <strain evidence="1 2">Ccy74</strain>
    </source>
</reference>
<name>A0A0B7HT24_9FLAO</name>
<protein>
    <submittedName>
        <fullName evidence="1">Clostripain family protein</fullName>
    </submittedName>
</protein>
<dbReference type="EMBL" id="CDOG01000014">
    <property type="protein sequence ID" value="CEN37080.1"/>
    <property type="molecule type" value="Genomic_DNA"/>
</dbReference>
<dbReference type="Gene3D" id="3.40.50.11970">
    <property type="match status" value="1"/>
</dbReference>
<accession>A0A0B7HT24</accession>
<evidence type="ECO:0000313" key="2">
    <source>
        <dbReference type="Proteomes" id="UP000038083"/>
    </source>
</evidence>
<dbReference type="PANTHER" id="PTHR37835:SF1">
    <property type="entry name" value="ALPHA-CLOSTRIPAIN"/>
    <property type="match status" value="1"/>
</dbReference>
<gene>
    <name evidence="1" type="ORF">CCYN74_210028</name>
</gene>
<dbReference type="Pfam" id="PF03415">
    <property type="entry name" value="Peptidase_C11"/>
    <property type="match status" value="1"/>
</dbReference>
<dbReference type="PROSITE" id="PS51257">
    <property type="entry name" value="PROKAR_LIPOPROTEIN"/>
    <property type="match status" value="1"/>
</dbReference>
<dbReference type="AlphaFoldDB" id="A0A0B7HT24"/>
<dbReference type="Proteomes" id="UP000038083">
    <property type="component" value="Unassembled WGS sequence"/>
</dbReference>